<keyword evidence="1" id="KW-0175">Coiled coil</keyword>
<evidence type="ECO:0000313" key="4">
    <source>
        <dbReference type="Proteomes" id="UP001489004"/>
    </source>
</evidence>
<comment type="caution">
    <text evidence="3">The sequence shown here is derived from an EMBL/GenBank/DDBJ whole genome shotgun (WGS) entry which is preliminary data.</text>
</comment>
<proteinExistence type="predicted"/>
<feature type="compositionally biased region" description="Polar residues" evidence="2">
    <location>
        <begin position="137"/>
        <end position="158"/>
    </location>
</feature>
<reference evidence="3 4" key="1">
    <citation type="journal article" date="2024" name="Nat. Commun.">
        <title>Phylogenomics reveals the evolutionary origins of lichenization in chlorophyte algae.</title>
        <authorList>
            <person name="Puginier C."/>
            <person name="Libourel C."/>
            <person name="Otte J."/>
            <person name="Skaloud P."/>
            <person name="Haon M."/>
            <person name="Grisel S."/>
            <person name="Petersen M."/>
            <person name="Berrin J.G."/>
            <person name="Delaux P.M."/>
            <person name="Dal Grande F."/>
            <person name="Keller J."/>
        </authorList>
    </citation>
    <scope>NUCLEOTIDE SEQUENCE [LARGE SCALE GENOMIC DNA]</scope>
    <source>
        <strain evidence="3 4">SAG 2043</strain>
    </source>
</reference>
<evidence type="ECO:0000256" key="1">
    <source>
        <dbReference type="SAM" id="Coils"/>
    </source>
</evidence>
<protein>
    <submittedName>
        <fullName evidence="3">Uncharacterized protein</fullName>
    </submittedName>
</protein>
<evidence type="ECO:0000256" key="2">
    <source>
        <dbReference type="SAM" id="MobiDB-lite"/>
    </source>
</evidence>
<sequence length="440" mass="48166">MEDSDPSEVGVQMALDRICALEAKIRQAIQNTHPLSSSFDRDAQAADREREALLAVRETLELLEDKLREFRDSKSDEDRQTMALSQLDSLRRELIVAARDSLALVIFAKDVVREVLAFAEMAAGEPAPTGRDMPLSPIQQVNNNGLYSPHSRSPSFTKPSPKPRKDLFLRTSVGENMLGPAPLPAPSMSPKQTQTRRGLWQPGSPNAHDSPGRPRHVRGTVEEADRIIYAASRNPDAGSRRQSPSHQLHPARVRVDEQELYSTTNGSSRYHYDPEYGGKVNLTNFRHKQEGAAEQPEPDVRIPALEHGARVLDVFSDDRSTRSARTAYDPRLDDDVSSVSTRAYSHHHRQYHSPAPSGTRRLGMDGLPRGGRLPAPEPVTVPLPKRSGRGFWGTVGVCVQILVAGAIMAAAASGVALLKAPPAGVLFPALPPPDVFQGRG</sequence>
<gene>
    <name evidence="3" type="ORF">WJX72_007476</name>
</gene>
<name>A0AAW1QFN3_9CHLO</name>
<keyword evidence="4" id="KW-1185">Reference proteome</keyword>
<feature type="region of interest" description="Disordered" evidence="2">
    <location>
        <begin position="342"/>
        <end position="365"/>
    </location>
</feature>
<dbReference type="AlphaFoldDB" id="A0AAW1QFN3"/>
<feature type="coiled-coil region" evidence="1">
    <location>
        <begin position="46"/>
        <end position="80"/>
    </location>
</feature>
<dbReference type="Proteomes" id="UP001489004">
    <property type="component" value="Unassembled WGS sequence"/>
</dbReference>
<evidence type="ECO:0000313" key="3">
    <source>
        <dbReference type="EMBL" id="KAK9820204.1"/>
    </source>
</evidence>
<feature type="region of interest" description="Disordered" evidence="2">
    <location>
        <begin position="125"/>
        <end position="275"/>
    </location>
</feature>
<dbReference type="EMBL" id="JALJOR010000003">
    <property type="protein sequence ID" value="KAK9820204.1"/>
    <property type="molecule type" value="Genomic_DNA"/>
</dbReference>
<organism evidence="3 4">
    <name type="scientific">[Myrmecia] bisecta</name>
    <dbReference type="NCBI Taxonomy" id="41462"/>
    <lineage>
        <taxon>Eukaryota</taxon>
        <taxon>Viridiplantae</taxon>
        <taxon>Chlorophyta</taxon>
        <taxon>core chlorophytes</taxon>
        <taxon>Trebouxiophyceae</taxon>
        <taxon>Trebouxiales</taxon>
        <taxon>Trebouxiaceae</taxon>
        <taxon>Myrmecia</taxon>
    </lineage>
</organism>
<accession>A0AAW1QFN3</accession>